<feature type="transmembrane region" description="Helical" evidence="1">
    <location>
        <begin position="72"/>
        <end position="91"/>
    </location>
</feature>
<dbReference type="Proteomes" id="UP000757435">
    <property type="component" value="Unassembled WGS sequence"/>
</dbReference>
<dbReference type="GO" id="GO:0005886">
    <property type="term" value="C:plasma membrane"/>
    <property type="evidence" value="ECO:0007669"/>
    <property type="project" value="TreeGrafter"/>
</dbReference>
<dbReference type="PANTHER" id="PTHR34821">
    <property type="entry name" value="INNER MEMBRANE PROTEIN YDCZ"/>
    <property type="match status" value="1"/>
</dbReference>
<dbReference type="PANTHER" id="PTHR34821:SF2">
    <property type="entry name" value="INNER MEMBRANE PROTEIN YDCZ"/>
    <property type="match status" value="1"/>
</dbReference>
<reference evidence="2" key="2">
    <citation type="journal article" date="2022" name="Microbiol. Resour. Announc.">
        <title>Metagenome Sequencing to Explore Phylogenomics of Terrestrial Cyanobacteria.</title>
        <authorList>
            <person name="Ward R.D."/>
            <person name="Stajich J.E."/>
            <person name="Johansen J.R."/>
            <person name="Huntemann M."/>
            <person name="Clum A."/>
            <person name="Foster B."/>
            <person name="Foster B."/>
            <person name="Roux S."/>
            <person name="Palaniappan K."/>
            <person name="Varghese N."/>
            <person name="Mukherjee S."/>
            <person name="Reddy T.B.K."/>
            <person name="Daum C."/>
            <person name="Copeland A."/>
            <person name="Chen I.A."/>
            <person name="Ivanova N.N."/>
            <person name="Kyrpides N.C."/>
            <person name="Shapiro N."/>
            <person name="Eloe-Fadrosh E.A."/>
            <person name="Pietrasiak N."/>
        </authorList>
    </citation>
    <scope>NUCLEOTIDE SEQUENCE</scope>
    <source>
        <strain evidence="2">UHER 2000/2452</strain>
    </source>
</reference>
<dbReference type="Pfam" id="PF04657">
    <property type="entry name" value="DMT_YdcZ"/>
    <property type="match status" value="1"/>
</dbReference>
<proteinExistence type="predicted"/>
<keyword evidence="1" id="KW-1133">Transmembrane helix</keyword>
<dbReference type="EMBL" id="JAHHHD010000006">
    <property type="protein sequence ID" value="MBW4658641.1"/>
    <property type="molecule type" value="Genomic_DNA"/>
</dbReference>
<comment type="caution">
    <text evidence="2">The sequence shown here is derived from an EMBL/GenBank/DDBJ whole genome shotgun (WGS) entry which is preliminary data.</text>
</comment>
<protein>
    <submittedName>
        <fullName evidence="2">DMT family transporter</fullName>
    </submittedName>
</protein>
<sequence>MGGRTIYLLAALMGGAVLPVQVALNTVLRRYVGEPMQVTFISYLVGTLASLTLCFLARYPVPAWGSLVQTSWWMWVGGCLGTLYVWSTIFATPRIGAALALGLTIAGQMIAALFLDHYGAIGLAKYPASPTRIAGVVLVVLGVSLVAYVKR</sequence>
<dbReference type="AlphaFoldDB" id="A0A951ULD0"/>
<evidence type="ECO:0000256" key="1">
    <source>
        <dbReference type="SAM" id="Phobius"/>
    </source>
</evidence>
<dbReference type="InterPro" id="IPR006750">
    <property type="entry name" value="YdcZ"/>
</dbReference>
<gene>
    <name evidence="2" type="ORF">KME15_08205</name>
</gene>
<feature type="transmembrane region" description="Helical" evidence="1">
    <location>
        <begin position="133"/>
        <end position="149"/>
    </location>
</feature>
<keyword evidence="1" id="KW-0812">Transmembrane</keyword>
<evidence type="ECO:0000313" key="2">
    <source>
        <dbReference type="EMBL" id="MBW4658641.1"/>
    </source>
</evidence>
<organism evidence="2 3">
    <name type="scientific">Drouetiella hepatica Uher 2000/2452</name>
    <dbReference type="NCBI Taxonomy" id="904376"/>
    <lineage>
        <taxon>Bacteria</taxon>
        <taxon>Bacillati</taxon>
        <taxon>Cyanobacteriota</taxon>
        <taxon>Cyanophyceae</taxon>
        <taxon>Oculatellales</taxon>
        <taxon>Oculatellaceae</taxon>
        <taxon>Drouetiella</taxon>
    </lineage>
</organism>
<accession>A0A951ULD0</accession>
<evidence type="ECO:0000313" key="3">
    <source>
        <dbReference type="Proteomes" id="UP000757435"/>
    </source>
</evidence>
<name>A0A951ULD0_9CYAN</name>
<feature type="transmembrane region" description="Helical" evidence="1">
    <location>
        <begin position="6"/>
        <end position="28"/>
    </location>
</feature>
<keyword evidence="1" id="KW-0472">Membrane</keyword>
<reference evidence="2" key="1">
    <citation type="submission" date="2021-05" db="EMBL/GenBank/DDBJ databases">
        <authorList>
            <person name="Pietrasiak N."/>
            <person name="Ward R."/>
            <person name="Stajich J.E."/>
            <person name="Kurbessoian T."/>
        </authorList>
    </citation>
    <scope>NUCLEOTIDE SEQUENCE</scope>
    <source>
        <strain evidence="2">UHER 2000/2452</strain>
    </source>
</reference>
<feature type="transmembrane region" description="Helical" evidence="1">
    <location>
        <begin position="98"/>
        <end position="121"/>
    </location>
</feature>
<feature type="transmembrane region" description="Helical" evidence="1">
    <location>
        <begin position="40"/>
        <end position="60"/>
    </location>
</feature>